<proteinExistence type="predicted"/>
<evidence type="ECO:0000313" key="1">
    <source>
        <dbReference type="EMBL" id="MBG0739036.1"/>
    </source>
</evidence>
<sequence length="92" mass="9970">MTGMSTHNVLTAVDFEIMTGEDPTDWPAQFIPGSMAKVVTNAEGIWTKIIEDNGETIRATLANNPFGDFASFGDPVEFTRANVRQVLPPTIG</sequence>
<dbReference type="Proteomes" id="UP000655366">
    <property type="component" value="Unassembled WGS sequence"/>
</dbReference>
<protein>
    <submittedName>
        <fullName evidence="1">Uncharacterized protein</fullName>
    </submittedName>
</protein>
<evidence type="ECO:0000313" key="2">
    <source>
        <dbReference type="Proteomes" id="UP000655366"/>
    </source>
</evidence>
<dbReference type="EMBL" id="JADNYM010000006">
    <property type="protein sequence ID" value="MBG0739036.1"/>
    <property type="molecule type" value="Genomic_DNA"/>
</dbReference>
<dbReference type="AlphaFoldDB" id="A0A931CQ96"/>
<gene>
    <name evidence="1" type="ORF">IV500_06425</name>
</gene>
<reference evidence="1 2" key="1">
    <citation type="submission" date="2020-11" db="EMBL/GenBank/DDBJ databases">
        <title>Arthrobacter antarcticus sp. nov., isolated from Antarctic Soil.</title>
        <authorList>
            <person name="Li J."/>
        </authorList>
    </citation>
    <scope>NUCLEOTIDE SEQUENCE [LARGE SCALE GENOMIC DNA]</scope>
    <source>
        <strain evidence="1 2">Z1-20</strain>
    </source>
</reference>
<comment type="caution">
    <text evidence="1">The sequence shown here is derived from an EMBL/GenBank/DDBJ whole genome shotgun (WGS) entry which is preliminary data.</text>
</comment>
<name>A0A931CQ96_9MICC</name>
<accession>A0A931CQ96</accession>
<organism evidence="1 2">
    <name type="scientific">Arthrobacter terrae</name>
    <dbReference type="NCBI Taxonomy" id="2935737"/>
    <lineage>
        <taxon>Bacteria</taxon>
        <taxon>Bacillati</taxon>
        <taxon>Actinomycetota</taxon>
        <taxon>Actinomycetes</taxon>
        <taxon>Micrococcales</taxon>
        <taxon>Micrococcaceae</taxon>
        <taxon>Arthrobacter</taxon>
    </lineage>
</organism>
<keyword evidence="2" id="KW-1185">Reference proteome</keyword>